<sequence length="126" mass="14288">MKQFRFYEVEINEIEPRIISLDYGNYLVTADIVRSLLLKIKKDWPGQKVALLSAAEAISNLDKVAYVLEELKASEFICAGGILVRNRLQADIAQAFVKIQVAGAYAQKIFVDKEEALVWLRERLGD</sequence>
<dbReference type="AlphaFoldDB" id="A0A081B8B4"/>
<evidence type="ECO:0000313" key="2">
    <source>
        <dbReference type="EMBL" id="GAK44282.1"/>
    </source>
</evidence>
<organism evidence="2 3">
    <name type="scientific">Tepidicaulis marinus</name>
    <dbReference type="NCBI Taxonomy" id="1333998"/>
    <lineage>
        <taxon>Bacteria</taxon>
        <taxon>Pseudomonadati</taxon>
        <taxon>Pseudomonadota</taxon>
        <taxon>Alphaproteobacteria</taxon>
        <taxon>Hyphomicrobiales</taxon>
        <taxon>Parvibaculaceae</taxon>
        <taxon>Tepidicaulis</taxon>
    </lineage>
</organism>
<proteinExistence type="predicted"/>
<protein>
    <submittedName>
        <fullName evidence="2">Phosphoribosylamine--glycine ligase</fullName>
    </submittedName>
</protein>
<evidence type="ECO:0000259" key="1">
    <source>
        <dbReference type="Pfam" id="PF25056"/>
    </source>
</evidence>
<accession>A0A081B8B4</accession>
<keyword evidence="2" id="KW-0436">Ligase</keyword>
<feature type="domain" description="DUF7793" evidence="1">
    <location>
        <begin position="46"/>
        <end position="122"/>
    </location>
</feature>
<dbReference type="EMBL" id="BBIO01000003">
    <property type="protein sequence ID" value="GAK44282.1"/>
    <property type="molecule type" value="Genomic_DNA"/>
</dbReference>
<keyword evidence="3" id="KW-1185">Reference proteome</keyword>
<dbReference type="Pfam" id="PF25056">
    <property type="entry name" value="DUF7793"/>
    <property type="match status" value="1"/>
</dbReference>
<dbReference type="Proteomes" id="UP000028702">
    <property type="component" value="Unassembled WGS sequence"/>
</dbReference>
<name>A0A081B8B4_9HYPH</name>
<dbReference type="RefSeq" id="WP_045443269.1">
    <property type="nucleotide sequence ID" value="NZ_BBIO01000003.1"/>
</dbReference>
<comment type="caution">
    <text evidence="2">The sequence shown here is derived from an EMBL/GenBank/DDBJ whole genome shotgun (WGS) entry which is preliminary data.</text>
</comment>
<dbReference type="GO" id="GO:0016874">
    <property type="term" value="F:ligase activity"/>
    <property type="evidence" value="ECO:0007669"/>
    <property type="project" value="UniProtKB-KW"/>
</dbReference>
<reference evidence="2 3" key="1">
    <citation type="submission" date="2014-07" db="EMBL/GenBank/DDBJ databases">
        <title>Tepidicaulis marinum gen. nov., sp. nov., a novel marine bacterium denitrifying nitrate to nitrous oxide strictly under microaerobic conditions.</title>
        <authorList>
            <person name="Takeuchi M."/>
            <person name="Yamagishi T."/>
            <person name="Kamagata Y."/>
            <person name="Oshima K."/>
            <person name="Hattori M."/>
            <person name="Katayama T."/>
            <person name="Hanada S."/>
            <person name="Tamaki H."/>
            <person name="Marumo K."/>
            <person name="Maeda H."/>
            <person name="Nedachi M."/>
            <person name="Iwasaki W."/>
            <person name="Suwa Y."/>
            <person name="Sakata S."/>
        </authorList>
    </citation>
    <scope>NUCLEOTIDE SEQUENCE [LARGE SCALE GENOMIC DNA]</scope>
    <source>
        <strain evidence="2 3">MA2</strain>
    </source>
</reference>
<dbReference type="InterPro" id="IPR056695">
    <property type="entry name" value="DUF7793"/>
</dbReference>
<dbReference type="STRING" id="1333998.M2A_0781"/>
<evidence type="ECO:0000313" key="3">
    <source>
        <dbReference type="Proteomes" id="UP000028702"/>
    </source>
</evidence>
<gene>
    <name evidence="2" type="ORF">M2A_0781</name>
</gene>